<keyword evidence="2" id="KW-0472">Membrane</keyword>
<comment type="caution">
    <text evidence="3">The sequence shown here is derived from an EMBL/GenBank/DDBJ whole genome shotgun (WGS) entry which is preliminary data.</text>
</comment>
<dbReference type="InterPro" id="IPR050583">
    <property type="entry name" value="Mycobacterial_A85_antigen"/>
</dbReference>
<dbReference type="PANTHER" id="PTHR48098:SF1">
    <property type="entry name" value="DIACYLGLYCEROL ACYLTRANSFERASE_MYCOLYLTRANSFERASE AG85A"/>
    <property type="match status" value="1"/>
</dbReference>
<sequence length="370" mass="39831">MFGAKFVHVYPQPQQPGRSRKKAWIGSAVAVALLAGAGAGLIYWKTDWFDGNGESVSYAKPPAAADDGKGAGAGGGKQAPAPSADPDVSLPTGPFTEFKQTVKLEDGTRISKAKVKGAKSGFEGSVWVWTPKEYDRPEYAKSAFPVMIALPGGNGNADNYWATMPKLGLHAAISEGAAAGKSLPFIVVMPILNPDAKYYYDGSDIPGQAKMGTWIGEDVPELARANFRTYKSRDGWAFMGNSSGAFVGLKQLLQKPDRFRAVIANGGEIVPDSPLWKGHQAEMDANNPEKLAPKLIADKGPEVNVFFQYGTKEGGRDRMEKFQQQFGKGPVKVTIHEIQGGDHNGWDYVRGMKEGALEQLSKLMKGPKPQ</sequence>
<dbReference type="InterPro" id="IPR029058">
    <property type="entry name" value="AB_hydrolase_fold"/>
</dbReference>
<keyword evidence="2" id="KW-0812">Transmembrane</keyword>
<feature type="region of interest" description="Disordered" evidence="1">
    <location>
        <begin position="60"/>
        <end position="91"/>
    </location>
</feature>
<dbReference type="EMBL" id="JAINUL010000001">
    <property type="protein sequence ID" value="MCC0100142.1"/>
    <property type="molecule type" value="Genomic_DNA"/>
</dbReference>
<dbReference type="Pfam" id="PF00756">
    <property type="entry name" value="Esterase"/>
    <property type="match status" value="1"/>
</dbReference>
<gene>
    <name evidence="3" type="ORF">K7B10_36245</name>
</gene>
<evidence type="ECO:0000256" key="2">
    <source>
        <dbReference type="SAM" id="Phobius"/>
    </source>
</evidence>
<dbReference type="Proteomes" id="UP001520654">
    <property type="component" value="Unassembled WGS sequence"/>
</dbReference>
<evidence type="ECO:0000313" key="3">
    <source>
        <dbReference type="EMBL" id="MCC0100142.1"/>
    </source>
</evidence>
<dbReference type="Gene3D" id="3.40.50.1820">
    <property type="entry name" value="alpha/beta hydrolase"/>
    <property type="match status" value="1"/>
</dbReference>
<organism evidence="3 4">
    <name type="scientific">Streptomyces flavotricini</name>
    <dbReference type="NCBI Taxonomy" id="66888"/>
    <lineage>
        <taxon>Bacteria</taxon>
        <taxon>Bacillati</taxon>
        <taxon>Actinomycetota</taxon>
        <taxon>Actinomycetes</taxon>
        <taxon>Kitasatosporales</taxon>
        <taxon>Streptomycetaceae</taxon>
        <taxon>Streptomyces</taxon>
    </lineage>
</organism>
<protein>
    <submittedName>
        <fullName evidence="3">Esterase family protein</fullName>
    </submittedName>
</protein>
<evidence type="ECO:0000313" key="4">
    <source>
        <dbReference type="Proteomes" id="UP001520654"/>
    </source>
</evidence>
<feature type="transmembrane region" description="Helical" evidence="2">
    <location>
        <begin position="23"/>
        <end position="44"/>
    </location>
</feature>
<keyword evidence="2" id="KW-1133">Transmembrane helix</keyword>
<accession>A0ABS8EGJ9</accession>
<proteinExistence type="predicted"/>
<keyword evidence="4" id="KW-1185">Reference proteome</keyword>
<dbReference type="InterPro" id="IPR000801">
    <property type="entry name" value="Esterase-like"/>
</dbReference>
<reference evidence="3 4" key="1">
    <citation type="submission" date="2021-08" db="EMBL/GenBank/DDBJ databases">
        <title>Genomic Architecture of Streptomyces flavotricini NGL1 and Streptomyces erythrochromogenes HMS4 With Differential Plant Beneficial attributes and laccase production capabilities.</title>
        <authorList>
            <person name="Salwan R."/>
            <person name="Kaur R."/>
            <person name="Sharma V."/>
        </authorList>
    </citation>
    <scope>NUCLEOTIDE SEQUENCE [LARGE SCALE GENOMIC DNA]</scope>
    <source>
        <strain evidence="3 4">NGL1</strain>
    </source>
</reference>
<dbReference type="PANTHER" id="PTHR48098">
    <property type="entry name" value="ENTEROCHELIN ESTERASE-RELATED"/>
    <property type="match status" value="1"/>
</dbReference>
<evidence type="ECO:0000256" key="1">
    <source>
        <dbReference type="SAM" id="MobiDB-lite"/>
    </source>
</evidence>
<dbReference type="SUPFAM" id="SSF53474">
    <property type="entry name" value="alpha/beta-Hydrolases"/>
    <property type="match status" value="1"/>
</dbReference>
<name>A0ABS8EGJ9_9ACTN</name>